<dbReference type="PANTHER" id="PTHR31061:SF24">
    <property type="entry name" value="LD22376P"/>
    <property type="match status" value="1"/>
</dbReference>
<feature type="transmembrane region" description="Helical" evidence="1">
    <location>
        <begin position="270"/>
        <end position="291"/>
    </location>
</feature>
<dbReference type="OrthoDB" id="9788724at2"/>
<evidence type="ECO:0000256" key="1">
    <source>
        <dbReference type="SAM" id="Phobius"/>
    </source>
</evidence>
<dbReference type="AlphaFoldDB" id="A0A161L8R3"/>
<keyword evidence="1" id="KW-1133">Transmembrane helix</keyword>
<keyword evidence="3" id="KW-0808">Transferase</keyword>
<dbReference type="InterPro" id="IPR012429">
    <property type="entry name" value="HGSNAT_cat"/>
</dbReference>
<dbReference type="Proteomes" id="UP000076586">
    <property type="component" value="Unassembled WGS sequence"/>
</dbReference>
<feature type="transmembrane region" description="Helical" evidence="1">
    <location>
        <begin position="12"/>
        <end position="31"/>
    </location>
</feature>
<dbReference type="GO" id="GO:0016746">
    <property type="term" value="F:acyltransferase activity"/>
    <property type="evidence" value="ECO:0007669"/>
    <property type="project" value="UniProtKB-KW"/>
</dbReference>
<sequence>MNNLQNHTSEKYRFTALDIFRGMTICFMIIVNTPGNEETTFSFLKHADWNGFTPTDLVFPSFLFAVGNALSFVNKRWGTLSTKTVMLKVAKRSCLIFLTGYLMYWFPFFSLDSDSHLIFSPISHTRIMGVLQRIALCYGIVALLVYFLKKEKILAAGVGALVFYWMILVWFGSPGLEYTKTGNAVLSFDSLILGVNHLYTGEGFPFDPEGILSTIPALFNVICGYLAGTYIQRKGNNRQTITEFVLVGLGLLIIAYAWNHIFPINKKLWTSSYATLTVGLDFLLLAAIIYWTDFLKIKQGRNFFQAFGKNPLAIYVLSEIGVTLMWLIPIGDTPLYSWLYNNIFAHAGGYIGSLLFALWWMLSCWLVAYWLDRKKIYIKL</sequence>
<feature type="transmembrane region" description="Helical" evidence="1">
    <location>
        <begin position="312"/>
        <end position="330"/>
    </location>
</feature>
<feature type="transmembrane region" description="Helical" evidence="1">
    <location>
        <begin position="350"/>
        <end position="371"/>
    </location>
</feature>
<keyword evidence="1" id="KW-0472">Membrane</keyword>
<dbReference type="Pfam" id="PF07786">
    <property type="entry name" value="HGSNAT_cat"/>
    <property type="match status" value="1"/>
</dbReference>
<proteinExistence type="predicted"/>
<organism evidence="3 4">
    <name type="scientific">Paludibacter jiangxiensis</name>
    <dbReference type="NCBI Taxonomy" id="681398"/>
    <lineage>
        <taxon>Bacteria</taxon>
        <taxon>Pseudomonadati</taxon>
        <taxon>Bacteroidota</taxon>
        <taxon>Bacteroidia</taxon>
        <taxon>Bacteroidales</taxon>
        <taxon>Paludibacteraceae</taxon>
        <taxon>Paludibacter</taxon>
    </lineage>
</organism>
<feature type="transmembrane region" description="Helical" evidence="1">
    <location>
        <begin position="94"/>
        <end position="110"/>
    </location>
</feature>
<dbReference type="EMBL" id="BDCR01000004">
    <property type="protein sequence ID" value="GAT63604.1"/>
    <property type="molecule type" value="Genomic_DNA"/>
</dbReference>
<keyword evidence="3" id="KW-0012">Acyltransferase</keyword>
<evidence type="ECO:0000313" key="4">
    <source>
        <dbReference type="Proteomes" id="UP000076586"/>
    </source>
</evidence>
<dbReference type="PANTHER" id="PTHR31061">
    <property type="entry name" value="LD22376P"/>
    <property type="match status" value="1"/>
</dbReference>
<comment type="caution">
    <text evidence="3">The sequence shown here is derived from an EMBL/GenBank/DDBJ whole genome shotgun (WGS) entry which is preliminary data.</text>
</comment>
<gene>
    <name evidence="3" type="ORF">PJIAN_4143</name>
</gene>
<keyword evidence="1" id="KW-0812">Transmembrane</keyword>
<accession>A0A161L8R3</accession>
<feature type="transmembrane region" description="Helical" evidence="1">
    <location>
        <begin position="210"/>
        <end position="228"/>
    </location>
</feature>
<dbReference type="RefSeq" id="WP_068704982.1">
    <property type="nucleotide sequence ID" value="NZ_BDCR01000004.1"/>
</dbReference>
<reference evidence="4" key="2">
    <citation type="journal article" date="2017" name="Genome Announc.">
        <title>Draft genome sequence of Paludibacter jiangxiensis NM7(T), a propionate-producing fermentative bacterium.</title>
        <authorList>
            <person name="Qiu Y.-L."/>
            <person name="Tourlousse D.M."/>
            <person name="Matsuura N."/>
            <person name="Ohashi A."/>
            <person name="Sekiguchi Y."/>
        </authorList>
    </citation>
    <scope>NUCLEOTIDE SEQUENCE [LARGE SCALE GENOMIC DNA]</scope>
    <source>
        <strain evidence="4">NM7</strain>
    </source>
</reference>
<feature type="domain" description="Heparan-alpha-glucosaminide N-acetyltransferase catalytic" evidence="2">
    <location>
        <begin position="13"/>
        <end position="238"/>
    </location>
</feature>
<reference evidence="4" key="1">
    <citation type="submission" date="2016-04" db="EMBL/GenBank/DDBJ databases">
        <title>Draft genome sequence of Paludibacter jiangxiensis strain NM7.</title>
        <authorList>
            <person name="Qiu Y."/>
            <person name="Matsuura N."/>
            <person name="Ohashi A."/>
            <person name="Tourlousse M.D."/>
            <person name="Sekiguchi Y."/>
        </authorList>
    </citation>
    <scope>NUCLEOTIDE SEQUENCE [LARGE SCALE GENOMIC DNA]</scope>
    <source>
        <strain evidence="4">NM7</strain>
    </source>
</reference>
<feature type="transmembrane region" description="Helical" evidence="1">
    <location>
        <begin position="240"/>
        <end position="258"/>
    </location>
</feature>
<protein>
    <submittedName>
        <fullName evidence="3">Predicted acyltransferase</fullName>
    </submittedName>
</protein>
<feature type="transmembrane region" description="Helical" evidence="1">
    <location>
        <begin position="153"/>
        <end position="171"/>
    </location>
</feature>
<evidence type="ECO:0000259" key="2">
    <source>
        <dbReference type="Pfam" id="PF07786"/>
    </source>
</evidence>
<evidence type="ECO:0000313" key="3">
    <source>
        <dbReference type="EMBL" id="GAT63604.1"/>
    </source>
</evidence>
<name>A0A161L8R3_9BACT</name>
<dbReference type="STRING" id="681398.PJIAN_4143"/>
<keyword evidence="4" id="KW-1185">Reference proteome</keyword>
<feature type="transmembrane region" description="Helical" evidence="1">
    <location>
        <begin position="51"/>
        <end position="73"/>
    </location>
</feature>
<feature type="transmembrane region" description="Helical" evidence="1">
    <location>
        <begin position="130"/>
        <end position="148"/>
    </location>
</feature>